<dbReference type="EMBL" id="VTFX01000001">
    <property type="protein sequence ID" value="KAD4060478.1"/>
    <property type="molecule type" value="Genomic_DNA"/>
</dbReference>
<accession>A0A5N6MWF9</accession>
<comment type="caution">
    <text evidence="2">The sequence shown here is derived from an EMBL/GenBank/DDBJ whole genome shotgun (WGS) entry which is preliminary data.</text>
</comment>
<proteinExistence type="predicted"/>
<sequence length="229" mass="24943">MNRAVAVARIQLTNKWIYLWIPLIILASSTLISLAIFAMIPGDASNIISGSGQAVMWYFFALGIQSMTLLFPFSQALSVSRRAFYIGTIGLFSLVALALAVLYWVLGLVEQATDGWGMKGAIFAIPWIAEGAWYTQILFYFAVTILLFLLGFWSSTIYKRWRTVGLTAALVGAGAVLLGIVALITWREAWASVGAWIVELTPLSLAGWVLATGALLALTSYATLRRAVP</sequence>
<dbReference type="AlphaFoldDB" id="A0A5N6MWF9"/>
<keyword evidence="3" id="KW-1185">Reference proteome</keyword>
<dbReference type="RefSeq" id="WP_152271605.1">
    <property type="nucleotide sequence ID" value="NZ_VTFX01000001.1"/>
</dbReference>
<organism evidence="2 3">
    <name type="scientific">Arthrobacter yangruifuii</name>
    <dbReference type="NCBI Taxonomy" id="2606616"/>
    <lineage>
        <taxon>Bacteria</taxon>
        <taxon>Bacillati</taxon>
        <taxon>Actinomycetota</taxon>
        <taxon>Actinomycetes</taxon>
        <taxon>Micrococcales</taxon>
        <taxon>Micrococcaceae</taxon>
        <taxon>Arthrobacter</taxon>
    </lineage>
</organism>
<feature type="transmembrane region" description="Helical" evidence="1">
    <location>
        <begin position="52"/>
        <end position="71"/>
    </location>
</feature>
<keyword evidence="1" id="KW-0812">Transmembrane</keyword>
<evidence type="ECO:0000313" key="2">
    <source>
        <dbReference type="EMBL" id="KAD4060478.1"/>
    </source>
</evidence>
<feature type="transmembrane region" description="Helical" evidence="1">
    <location>
        <begin position="83"/>
        <end position="106"/>
    </location>
</feature>
<feature type="transmembrane region" description="Helical" evidence="1">
    <location>
        <begin position="205"/>
        <end position="224"/>
    </location>
</feature>
<dbReference type="Proteomes" id="UP000326852">
    <property type="component" value="Unassembled WGS sequence"/>
</dbReference>
<reference evidence="2 3" key="1">
    <citation type="submission" date="2019-08" db="EMBL/GenBank/DDBJ databases">
        <title>Arthrobacter sp. nov., isolated from plateau pika and Tibetan wild ass.</title>
        <authorList>
            <person name="Ge Y."/>
        </authorList>
    </citation>
    <scope>NUCLEOTIDE SEQUENCE [LARGE SCALE GENOMIC DNA]</scope>
    <source>
        <strain evidence="2 3">785</strain>
    </source>
</reference>
<feature type="transmembrane region" description="Helical" evidence="1">
    <location>
        <begin position="164"/>
        <end position="185"/>
    </location>
</feature>
<protein>
    <submittedName>
        <fullName evidence="2">Uncharacterized protein</fullName>
    </submittedName>
</protein>
<evidence type="ECO:0000313" key="3">
    <source>
        <dbReference type="Proteomes" id="UP000326852"/>
    </source>
</evidence>
<name>A0A5N6MWF9_9MICC</name>
<keyword evidence="1" id="KW-1133">Transmembrane helix</keyword>
<keyword evidence="1" id="KW-0472">Membrane</keyword>
<evidence type="ECO:0000256" key="1">
    <source>
        <dbReference type="SAM" id="Phobius"/>
    </source>
</evidence>
<feature type="transmembrane region" description="Helical" evidence="1">
    <location>
        <begin position="16"/>
        <end position="40"/>
    </location>
</feature>
<gene>
    <name evidence="2" type="ORF">GD627_05430</name>
</gene>
<feature type="transmembrane region" description="Helical" evidence="1">
    <location>
        <begin position="133"/>
        <end position="152"/>
    </location>
</feature>